<evidence type="ECO:0000313" key="2">
    <source>
        <dbReference type="EMBL" id="KAL3768623.1"/>
    </source>
</evidence>
<reference evidence="2 3" key="1">
    <citation type="submission" date="2024-10" db="EMBL/GenBank/DDBJ databases">
        <title>Updated reference genomes for cyclostephanoid diatoms.</title>
        <authorList>
            <person name="Roberts W.R."/>
            <person name="Alverson A.J."/>
        </authorList>
    </citation>
    <scope>NUCLEOTIDE SEQUENCE [LARGE SCALE GENOMIC DNA]</scope>
    <source>
        <strain evidence="2 3">AJA276-08</strain>
    </source>
</reference>
<feature type="region of interest" description="Disordered" evidence="1">
    <location>
        <begin position="173"/>
        <end position="220"/>
    </location>
</feature>
<evidence type="ECO:0000256" key="1">
    <source>
        <dbReference type="SAM" id="MobiDB-lite"/>
    </source>
</evidence>
<accession>A0ABD3N037</accession>
<sequence length="249" mass="27614">MTGNHRSNRRTHARENSVVSYDTYDTASTESSDESGLFEEIVSTMCCGGSFESYSGPSTNDSLIKRTKQATAIEAKSGNMFCQNVGKIFGIPPQFVLAHECHADDFSEITLPPALVKMVNEYDTENSRLVQSMMDESFSDLELNRRSESRSSKPTITLEPMNRPVRALKSLMTNRSGVSVGARSVDSKSSKRGKGSEPNGGFNKKPVNKHREELLTPTDLEDYSVRRSNLSKLSVQTGRVRINANRYAI</sequence>
<dbReference type="AlphaFoldDB" id="A0ABD3N037"/>
<dbReference type="Proteomes" id="UP001530315">
    <property type="component" value="Unassembled WGS sequence"/>
</dbReference>
<feature type="compositionally biased region" description="Polar residues" evidence="1">
    <location>
        <begin position="17"/>
        <end position="30"/>
    </location>
</feature>
<feature type="region of interest" description="Disordered" evidence="1">
    <location>
        <begin position="1"/>
        <end position="33"/>
    </location>
</feature>
<feature type="compositionally biased region" description="Basic residues" evidence="1">
    <location>
        <begin position="1"/>
        <end position="12"/>
    </location>
</feature>
<dbReference type="EMBL" id="JALLAZ020001672">
    <property type="protein sequence ID" value="KAL3768623.1"/>
    <property type="molecule type" value="Genomic_DNA"/>
</dbReference>
<proteinExistence type="predicted"/>
<name>A0ABD3N037_9STRA</name>
<comment type="caution">
    <text evidence="2">The sequence shown here is derived from an EMBL/GenBank/DDBJ whole genome shotgun (WGS) entry which is preliminary data.</text>
</comment>
<gene>
    <name evidence="2" type="ORF">ACHAW5_004318</name>
</gene>
<keyword evidence="3" id="KW-1185">Reference proteome</keyword>
<protein>
    <submittedName>
        <fullName evidence="2">Uncharacterized protein</fullName>
    </submittedName>
</protein>
<organism evidence="2 3">
    <name type="scientific">Stephanodiscus triporus</name>
    <dbReference type="NCBI Taxonomy" id="2934178"/>
    <lineage>
        <taxon>Eukaryota</taxon>
        <taxon>Sar</taxon>
        <taxon>Stramenopiles</taxon>
        <taxon>Ochrophyta</taxon>
        <taxon>Bacillariophyta</taxon>
        <taxon>Coscinodiscophyceae</taxon>
        <taxon>Thalassiosirophycidae</taxon>
        <taxon>Stephanodiscales</taxon>
        <taxon>Stephanodiscaceae</taxon>
        <taxon>Stephanodiscus</taxon>
    </lineage>
</organism>
<evidence type="ECO:0000313" key="3">
    <source>
        <dbReference type="Proteomes" id="UP001530315"/>
    </source>
</evidence>